<dbReference type="Proteomes" id="UP000076447">
    <property type="component" value="Unassembled WGS sequence"/>
</dbReference>
<accession>A0A163QKK8</accession>
<evidence type="ECO:0000256" key="1">
    <source>
        <dbReference type="SAM" id="MobiDB-lite"/>
    </source>
</evidence>
<proteinExistence type="predicted"/>
<dbReference type="EMBL" id="LRIE01000081">
    <property type="protein sequence ID" value="KZM34259.1"/>
    <property type="molecule type" value="Genomic_DNA"/>
</dbReference>
<dbReference type="AlphaFoldDB" id="A0A163QKK8"/>
<sequence>MFSREFEFDTATPVPSERDADGGAVTAAAHARPAEAELHAWIEECIADVRDRGEFTMLDTHKDEFLLLFGVVGRTIRLADGYLKLCKLGFMSEAVPLARAALEHAVTVQWVYILEGGVGRYHRAVVQDRRDHYAKLADWLNQAELLAEVERLEPTPEGKRLPPFMNMLRDLDEGKFLETTYHVLSQQVHVTHSAVTSFLGGDEDQVHLKYEQDYPYSYQVTYAVALACMFVRWILAHLTNDDGLLAVLDKKSDALILPMNLIDGVPPEKRRAGL</sequence>
<dbReference type="OrthoDB" id="5062851at2"/>
<dbReference type="PATRIC" id="fig|43678.3.peg.3244"/>
<evidence type="ECO:0000313" key="2">
    <source>
        <dbReference type="EMBL" id="KZM34259.1"/>
    </source>
</evidence>
<dbReference type="RefSeq" id="WP_068709517.1">
    <property type="nucleotide sequence ID" value="NZ_LRIE01000081.1"/>
</dbReference>
<protein>
    <submittedName>
        <fullName evidence="2">Uncharacterized protein</fullName>
    </submittedName>
</protein>
<name>A0A163QKK8_9CELL</name>
<dbReference type="InterPro" id="IPR043733">
    <property type="entry name" value="DUF5677"/>
</dbReference>
<gene>
    <name evidence="2" type="ORF">OJAG_30910</name>
</gene>
<feature type="region of interest" description="Disordered" evidence="1">
    <location>
        <begin position="1"/>
        <end position="26"/>
    </location>
</feature>
<comment type="caution">
    <text evidence="2">The sequence shown here is derived from an EMBL/GenBank/DDBJ whole genome shotgun (WGS) entry which is preliminary data.</text>
</comment>
<dbReference type="Pfam" id="PF18928">
    <property type="entry name" value="DUF5677"/>
    <property type="match status" value="1"/>
</dbReference>
<organism evidence="2 3">
    <name type="scientific">Oerskovia enterophila</name>
    <dbReference type="NCBI Taxonomy" id="43678"/>
    <lineage>
        <taxon>Bacteria</taxon>
        <taxon>Bacillati</taxon>
        <taxon>Actinomycetota</taxon>
        <taxon>Actinomycetes</taxon>
        <taxon>Micrococcales</taxon>
        <taxon>Cellulomonadaceae</taxon>
        <taxon>Oerskovia</taxon>
    </lineage>
</organism>
<reference evidence="2 3" key="1">
    <citation type="submission" date="2016-01" db="EMBL/GenBank/DDBJ databases">
        <title>Genome sequence of Oerskovia enterophila VJag, an agar and cellulose degrading bacterium.</title>
        <authorList>
            <person name="Poehlein A."/>
            <person name="Jag V."/>
            <person name="Bengelsdorf F."/>
            <person name="Duerre P."/>
            <person name="Daniel R."/>
        </authorList>
    </citation>
    <scope>NUCLEOTIDE SEQUENCE [LARGE SCALE GENOMIC DNA]</scope>
    <source>
        <strain evidence="2 3">VJag</strain>
    </source>
</reference>
<evidence type="ECO:0000313" key="3">
    <source>
        <dbReference type="Proteomes" id="UP000076447"/>
    </source>
</evidence>